<dbReference type="Proteomes" id="UP000095229">
    <property type="component" value="Unassembled WGS sequence"/>
</dbReference>
<dbReference type="PATRIC" id="fig|45071.6.peg.3789"/>
<dbReference type="OrthoDB" id="5653090at2"/>
<evidence type="ECO:0000313" key="3">
    <source>
        <dbReference type="Proteomes" id="UP000095229"/>
    </source>
</evidence>
<organism evidence="2 3">
    <name type="scientific">Legionella parisiensis</name>
    <dbReference type="NCBI Taxonomy" id="45071"/>
    <lineage>
        <taxon>Bacteria</taxon>
        <taxon>Pseudomonadati</taxon>
        <taxon>Pseudomonadota</taxon>
        <taxon>Gammaproteobacteria</taxon>
        <taxon>Legionellales</taxon>
        <taxon>Legionellaceae</taxon>
        <taxon>Legionella</taxon>
    </lineage>
</organism>
<feature type="region of interest" description="Disordered" evidence="1">
    <location>
        <begin position="91"/>
        <end position="111"/>
    </location>
</feature>
<evidence type="ECO:0000256" key="1">
    <source>
        <dbReference type="SAM" id="MobiDB-lite"/>
    </source>
</evidence>
<sequence length="266" mass="30355">MGKNNKQTHSVEEDNNFGIPKGLVAQRRKELIAAKERSRLKAASLNTTHLINLTPLYSITPDTKAVSNDPIPLNATAINALPSTKESLTHLTKSRPKIEHRNPSQRKSNSLAHDLFKNNESHLGDTTDLDLNGDWLNVLKKTIVGAWTAYKQYYELGINTRQPNGWFSWWRHGDGGQKKAETLKNKAEASVDLEMIMQQMEGFFEDSSTRYENHSFASYLFEEFNRLLQKPHEGTTYSKEHWFVIAEQLRLMAKEECGHNSSTLEL</sequence>
<evidence type="ECO:0000313" key="2">
    <source>
        <dbReference type="EMBL" id="OEH46174.1"/>
    </source>
</evidence>
<dbReference type="RefSeq" id="WP_058519075.1">
    <property type="nucleotide sequence ID" value="NZ_CAAAIE010000001.1"/>
</dbReference>
<comment type="caution">
    <text evidence="2">The sequence shown here is derived from an EMBL/GenBank/DDBJ whole genome shotgun (WGS) entry which is preliminary data.</text>
</comment>
<accession>A0A1E5JNR0</accession>
<protein>
    <submittedName>
        <fullName evidence="2">Uncharacterized protein</fullName>
    </submittedName>
</protein>
<reference evidence="2 3" key="1">
    <citation type="submission" date="2016-02" db="EMBL/GenBank/DDBJ databases">
        <title>Secondary metabolites in Legionella.</title>
        <authorList>
            <person name="Tobias N.J."/>
            <person name="Bode H.B."/>
        </authorList>
    </citation>
    <scope>NUCLEOTIDE SEQUENCE [LARGE SCALE GENOMIC DNA]</scope>
    <source>
        <strain evidence="2 3">DSM 19216</strain>
    </source>
</reference>
<dbReference type="STRING" id="45071.Lpar_3518"/>
<name>A0A1E5JNR0_9GAMM</name>
<dbReference type="EMBL" id="LSOG01000072">
    <property type="protein sequence ID" value="OEH46174.1"/>
    <property type="molecule type" value="Genomic_DNA"/>
</dbReference>
<proteinExistence type="predicted"/>
<dbReference type="AlphaFoldDB" id="A0A1E5JNR0"/>
<gene>
    <name evidence="2" type="ORF">lpari_02839</name>
</gene>
<keyword evidence="3" id="KW-1185">Reference proteome</keyword>